<dbReference type="Proteomes" id="UP001341840">
    <property type="component" value="Unassembled WGS sequence"/>
</dbReference>
<accession>A0ABU6YHG3</accession>
<evidence type="ECO:0000256" key="1">
    <source>
        <dbReference type="SAM" id="MobiDB-lite"/>
    </source>
</evidence>
<proteinExistence type="predicted"/>
<gene>
    <name evidence="2" type="ORF">PIB30_058752</name>
</gene>
<feature type="non-terminal residue" evidence="2">
    <location>
        <position position="73"/>
    </location>
</feature>
<comment type="caution">
    <text evidence="2">The sequence shown here is derived from an EMBL/GenBank/DDBJ whole genome shotgun (WGS) entry which is preliminary data.</text>
</comment>
<dbReference type="EMBL" id="JASCZI010242153">
    <property type="protein sequence ID" value="MED6209860.1"/>
    <property type="molecule type" value="Genomic_DNA"/>
</dbReference>
<evidence type="ECO:0000313" key="3">
    <source>
        <dbReference type="Proteomes" id="UP001341840"/>
    </source>
</evidence>
<name>A0ABU6YHG3_9FABA</name>
<reference evidence="2 3" key="1">
    <citation type="journal article" date="2023" name="Plants (Basel)">
        <title>Bridging the Gap: Combining Genomics and Transcriptomics Approaches to Understand Stylosanthes scabra, an Orphan Legume from the Brazilian Caatinga.</title>
        <authorList>
            <person name="Ferreira-Neto J.R.C."/>
            <person name="da Silva M.D."/>
            <person name="Binneck E."/>
            <person name="de Melo N.F."/>
            <person name="da Silva R.H."/>
            <person name="de Melo A.L.T.M."/>
            <person name="Pandolfi V."/>
            <person name="Bustamante F.O."/>
            <person name="Brasileiro-Vidal A.C."/>
            <person name="Benko-Iseppon A.M."/>
        </authorList>
    </citation>
    <scope>NUCLEOTIDE SEQUENCE [LARGE SCALE GENOMIC DNA]</scope>
    <source>
        <tissue evidence="2">Leaves</tissue>
    </source>
</reference>
<feature type="region of interest" description="Disordered" evidence="1">
    <location>
        <begin position="36"/>
        <end position="56"/>
    </location>
</feature>
<protein>
    <submittedName>
        <fullName evidence="2">Uncharacterized protein</fullName>
    </submittedName>
</protein>
<keyword evidence="3" id="KW-1185">Reference proteome</keyword>
<evidence type="ECO:0000313" key="2">
    <source>
        <dbReference type="EMBL" id="MED6209860.1"/>
    </source>
</evidence>
<organism evidence="2 3">
    <name type="scientific">Stylosanthes scabra</name>
    <dbReference type="NCBI Taxonomy" id="79078"/>
    <lineage>
        <taxon>Eukaryota</taxon>
        <taxon>Viridiplantae</taxon>
        <taxon>Streptophyta</taxon>
        <taxon>Embryophyta</taxon>
        <taxon>Tracheophyta</taxon>
        <taxon>Spermatophyta</taxon>
        <taxon>Magnoliopsida</taxon>
        <taxon>eudicotyledons</taxon>
        <taxon>Gunneridae</taxon>
        <taxon>Pentapetalae</taxon>
        <taxon>rosids</taxon>
        <taxon>fabids</taxon>
        <taxon>Fabales</taxon>
        <taxon>Fabaceae</taxon>
        <taxon>Papilionoideae</taxon>
        <taxon>50 kb inversion clade</taxon>
        <taxon>dalbergioids sensu lato</taxon>
        <taxon>Dalbergieae</taxon>
        <taxon>Pterocarpus clade</taxon>
        <taxon>Stylosanthes</taxon>
    </lineage>
</organism>
<feature type="compositionally biased region" description="Polar residues" evidence="1">
    <location>
        <begin position="1"/>
        <end position="12"/>
    </location>
</feature>
<feature type="region of interest" description="Disordered" evidence="1">
    <location>
        <begin position="1"/>
        <end position="23"/>
    </location>
</feature>
<sequence>MAISRNASSNLPPRNFDRNLAPQGCNFKSNNRLYHNFSHGGGSQNCPNNWGNGNQRQNNALRFLQGQQGRACQ</sequence>